<dbReference type="OrthoDB" id="1352970at2"/>
<keyword evidence="2" id="KW-1185">Reference proteome</keyword>
<evidence type="ECO:0000313" key="1">
    <source>
        <dbReference type="EMBL" id="RNI27673.1"/>
    </source>
</evidence>
<dbReference type="EMBL" id="RJJE01000017">
    <property type="protein sequence ID" value="RNI27673.1"/>
    <property type="molecule type" value="Genomic_DNA"/>
</dbReference>
<gene>
    <name evidence="1" type="ORF">EFA69_16270</name>
</gene>
<proteinExistence type="predicted"/>
<accession>A0A3M9MS06</accession>
<sequence length="166" mass="19501">MTLTAYTNYFEFLATYFRPIGHSGNRQRFARVDIEEVITQLRSRLDLQEPCMLLEYFEGELGGNGGDNHLNQMTGAFYIVQQVRANDLKDENLVLNRCLEYGKEIVARIYKDSEKRTIYGFLKNFRLEKVSYNKVGPLWGNVYGYRFEFPWYDSFAPVTFPNNWSA</sequence>
<dbReference type="RefSeq" id="WP_123134141.1">
    <property type="nucleotide sequence ID" value="NZ_RJJE01000017.1"/>
</dbReference>
<evidence type="ECO:0000313" key="2">
    <source>
        <dbReference type="Proteomes" id="UP000271010"/>
    </source>
</evidence>
<dbReference type="Proteomes" id="UP000271010">
    <property type="component" value="Unassembled WGS sequence"/>
</dbReference>
<reference evidence="1 2" key="1">
    <citation type="submission" date="2018-11" db="EMBL/GenBank/DDBJ databases">
        <title>Rufibacter latericius sp. nov., isolated from water in Baiyang Lake.</title>
        <authorList>
            <person name="Yang Y."/>
        </authorList>
    </citation>
    <scope>NUCLEOTIDE SEQUENCE [LARGE SCALE GENOMIC DNA]</scope>
    <source>
        <strain evidence="1 2">MCC P1</strain>
    </source>
</reference>
<dbReference type="AlphaFoldDB" id="A0A3M9MS06"/>
<name>A0A3M9MS06_9BACT</name>
<comment type="caution">
    <text evidence="1">The sequence shown here is derived from an EMBL/GenBank/DDBJ whole genome shotgun (WGS) entry which is preliminary data.</text>
</comment>
<protein>
    <submittedName>
        <fullName evidence="1">Uncharacterized protein</fullName>
    </submittedName>
</protein>
<organism evidence="1 2">
    <name type="scientific">Rufibacter immobilis</name>
    <dbReference type="NCBI Taxonomy" id="1348778"/>
    <lineage>
        <taxon>Bacteria</taxon>
        <taxon>Pseudomonadati</taxon>
        <taxon>Bacteroidota</taxon>
        <taxon>Cytophagia</taxon>
        <taxon>Cytophagales</taxon>
        <taxon>Hymenobacteraceae</taxon>
        <taxon>Rufibacter</taxon>
    </lineage>
</organism>